<reference evidence="4 5" key="1">
    <citation type="submission" date="2020-01" db="EMBL/GenBank/DDBJ databases">
        <title>Paenibacillus sp. nov., isolated from tomato rhizosphere.</title>
        <authorList>
            <person name="Weon H.-Y."/>
            <person name="Lee S.A."/>
        </authorList>
    </citation>
    <scope>NUCLEOTIDE SEQUENCE [LARGE SCALE GENOMIC DNA]</scope>
    <source>
        <strain evidence="4 5">12200R-189</strain>
    </source>
</reference>
<evidence type="ECO:0000313" key="5">
    <source>
        <dbReference type="Proteomes" id="UP000476064"/>
    </source>
</evidence>
<dbReference type="Proteomes" id="UP000476064">
    <property type="component" value="Chromosome"/>
</dbReference>
<gene>
    <name evidence="4" type="ORF">GXP70_05230</name>
</gene>
<dbReference type="InterPro" id="IPR001910">
    <property type="entry name" value="Inosine/uridine_hydrolase_dom"/>
</dbReference>
<organism evidence="4 5">
    <name type="scientific">Paenibacillus lycopersici</name>
    <dbReference type="NCBI Taxonomy" id="2704462"/>
    <lineage>
        <taxon>Bacteria</taxon>
        <taxon>Bacillati</taxon>
        <taxon>Bacillota</taxon>
        <taxon>Bacilli</taxon>
        <taxon>Bacillales</taxon>
        <taxon>Paenibacillaceae</taxon>
        <taxon>Paenibacillus</taxon>
    </lineage>
</organism>
<name>A0A6C0FTT4_9BACL</name>
<dbReference type="SUPFAM" id="SSF53590">
    <property type="entry name" value="Nucleoside hydrolase"/>
    <property type="match status" value="1"/>
</dbReference>
<feature type="domain" description="Inosine/uridine-preferring nucleoside hydrolase" evidence="3">
    <location>
        <begin position="11"/>
        <end position="303"/>
    </location>
</feature>
<proteinExistence type="predicted"/>
<dbReference type="RefSeq" id="WP_162355498.1">
    <property type="nucleotide sequence ID" value="NZ_CP048209.1"/>
</dbReference>
<evidence type="ECO:0000256" key="1">
    <source>
        <dbReference type="ARBA" id="ARBA00022801"/>
    </source>
</evidence>
<dbReference type="KEGG" id="plyc:GXP70_05230"/>
<keyword evidence="2" id="KW-0326">Glycosidase</keyword>
<dbReference type="EMBL" id="CP048209">
    <property type="protein sequence ID" value="QHT59432.1"/>
    <property type="molecule type" value="Genomic_DNA"/>
</dbReference>
<evidence type="ECO:0000256" key="2">
    <source>
        <dbReference type="ARBA" id="ARBA00023295"/>
    </source>
</evidence>
<dbReference type="Pfam" id="PF01156">
    <property type="entry name" value="IU_nuc_hydro"/>
    <property type="match status" value="1"/>
</dbReference>
<dbReference type="PANTHER" id="PTHR12304">
    <property type="entry name" value="INOSINE-URIDINE PREFERRING NUCLEOSIDE HYDROLASE"/>
    <property type="match status" value="1"/>
</dbReference>
<keyword evidence="1 4" id="KW-0378">Hydrolase</keyword>
<evidence type="ECO:0000259" key="3">
    <source>
        <dbReference type="Pfam" id="PF01156"/>
    </source>
</evidence>
<dbReference type="AlphaFoldDB" id="A0A6C0FTT4"/>
<sequence length="316" mass="34630">MENHADIREKIIIDTDIGDDIDDALAIAFALNSPEVEVVGLTTVFGDTGARARIAASLLRTAGRTGIPVYAGCMQPINGPVHPCGAPCQYIADAMDRIEIPGKHAVDYLIETVMGAEEPVTVLAIGPLTNLAAALLKEPRLRQKLNRIVIMGGAYYFHFIEWNIHCDPEAANIVFRSGIPMTAVGLDVTKRCLMNAEQLARLERAETPLARLLWRLIRQWQRDTGRTYPILHDALAAYGVFGETHLRFEREAVAVEMAGKHTRGMTFNLTDRDREEQLVQAAVRAAEGSAVMAAADVDSEAFIALFLDRLLKGAEA</sequence>
<accession>A0A6C0FTT4</accession>
<dbReference type="InterPro" id="IPR023186">
    <property type="entry name" value="IUNH"/>
</dbReference>
<evidence type="ECO:0000313" key="4">
    <source>
        <dbReference type="EMBL" id="QHT59432.1"/>
    </source>
</evidence>
<dbReference type="InterPro" id="IPR036452">
    <property type="entry name" value="Ribo_hydro-like"/>
</dbReference>
<protein>
    <submittedName>
        <fullName evidence="4">Nucleoside hydrolase</fullName>
    </submittedName>
</protein>
<dbReference type="GO" id="GO:0008477">
    <property type="term" value="F:purine nucleosidase activity"/>
    <property type="evidence" value="ECO:0007669"/>
    <property type="project" value="TreeGrafter"/>
</dbReference>
<keyword evidence="5" id="KW-1185">Reference proteome</keyword>
<dbReference type="Gene3D" id="3.90.245.10">
    <property type="entry name" value="Ribonucleoside hydrolase-like"/>
    <property type="match status" value="1"/>
</dbReference>
<dbReference type="GO" id="GO:0006152">
    <property type="term" value="P:purine nucleoside catabolic process"/>
    <property type="evidence" value="ECO:0007669"/>
    <property type="project" value="TreeGrafter"/>
</dbReference>
<dbReference type="PANTHER" id="PTHR12304:SF4">
    <property type="entry name" value="URIDINE NUCLEOSIDASE"/>
    <property type="match status" value="1"/>
</dbReference>
<dbReference type="GO" id="GO:0005829">
    <property type="term" value="C:cytosol"/>
    <property type="evidence" value="ECO:0007669"/>
    <property type="project" value="TreeGrafter"/>
</dbReference>